<evidence type="ECO:0000313" key="3">
    <source>
        <dbReference type="Proteomes" id="UP000076502"/>
    </source>
</evidence>
<evidence type="ECO:0000256" key="1">
    <source>
        <dbReference type="SAM" id="MobiDB-lite"/>
    </source>
</evidence>
<proteinExistence type="predicted"/>
<reference evidence="2 3" key="1">
    <citation type="submission" date="2015-07" db="EMBL/GenBank/DDBJ databases">
        <title>The genome of Dufourea novaeangliae.</title>
        <authorList>
            <person name="Pan H."/>
            <person name="Kapheim K."/>
        </authorList>
    </citation>
    <scope>NUCLEOTIDE SEQUENCE [LARGE SCALE GENOMIC DNA]</scope>
    <source>
        <strain evidence="2">0120121106</strain>
        <tissue evidence="2">Whole body</tissue>
    </source>
</reference>
<feature type="region of interest" description="Disordered" evidence="1">
    <location>
        <begin position="1"/>
        <end position="34"/>
    </location>
</feature>
<keyword evidence="3" id="KW-1185">Reference proteome</keyword>
<evidence type="ECO:0000313" key="2">
    <source>
        <dbReference type="EMBL" id="KZC11923.1"/>
    </source>
</evidence>
<dbReference type="Proteomes" id="UP000076502">
    <property type="component" value="Unassembled WGS sequence"/>
</dbReference>
<dbReference type="EMBL" id="KQ434936">
    <property type="protein sequence ID" value="KZC11923.1"/>
    <property type="molecule type" value="Genomic_DNA"/>
</dbReference>
<accession>A0A154PJD7</accession>
<organism evidence="2 3">
    <name type="scientific">Dufourea novaeangliae</name>
    <name type="common">Sweat bee</name>
    <dbReference type="NCBI Taxonomy" id="178035"/>
    <lineage>
        <taxon>Eukaryota</taxon>
        <taxon>Metazoa</taxon>
        <taxon>Ecdysozoa</taxon>
        <taxon>Arthropoda</taxon>
        <taxon>Hexapoda</taxon>
        <taxon>Insecta</taxon>
        <taxon>Pterygota</taxon>
        <taxon>Neoptera</taxon>
        <taxon>Endopterygota</taxon>
        <taxon>Hymenoptera</taxon>
        <taxon>Apocrita</taxon>
        <taxon>Aculeata</taxon>
        <taxon>Apoidea</taxon>
        <taxon>Anthophila</taxon>
        <taxon>Halictidae</taxon>
        <taxon>Rophitinae</taxon>
        <taxon>Dufourea</taxon>
    </lineage>
</organism>
<protein>
    <submittedName>
        <fullName evidence="2">Uncharacterized protein</fullName>
    </submittedName>
</protein>
<sequence>MRGAITRAKTTVVQRKKRTRDTRNLGSPSGRRMPAKMEVIRPADSIDSNNNDLRGEKCYSRAYKPSLHFLVQHGRRRGIFRSVYEGKKRE</sequence>
<name>A0A154PJD7_DUFNO</name>
<gene>
    <name evidence="2" type="ORF">WN55_03427</name>
</gene>
<dbReference type="AlphaFoldDB" id="A0A154PJD7"/>